<feature type="domain" description="Pterin-binding" evidence="13">
    <location>
        <begin position="23"/>
        <end position="276"/>
    </location>
</feature>
<evidence type="ECO:0000256" key="2">
    <source>
        <dbReference type="ARBA" id="ARBA00001946"/>
    </source>
</evidence>
<evidence type="ECO:0000259" key="13">
    <source>
        <dbReference type="PROSITE" id="PS50972"/>
    </source>
</evidence>
<comment type="caution">
    <text evidence="14">The sequence shown here is derived from an EMBL/GenBank/DDBJ whole genome shotgun (WGS) entry which is preliminary data.</text>
</comment>
<dbReference type="Gene3D" id="3.20.20.20">
    <property type="entry name" value="Dihydropteroate synthase-like"/>
    <property type="match status" value="1"/>
</dbReference>
<dbReference type="InterPro" id="IPR045031">
    <property type="entry name" value="DHP_synth-like"/>
</dbReference>
<protein>
    <recommendedName>
        <fullName evidence="6 12">Dihydropteroate synthase</fullName>
        <shortName evidence="12">DHPS</shortName>
        <ecNumber evidence="5 12">2.5.1.15</ecNumber>
    </recommendedName>
    <alternativeName>
        <fullName evidence="11 12">Dihydropteroate pyrophosphorylase</fullName>
    </alternativeName>
</protein>
<name>A0A848B8F5_9FIRM</name>
<dbReference type="CDD" id="cd00739">
    <property type="entry name" value="DHPS"/>
    <property type="match status" value="1"/>
</dbReference>
<dbReference type="GO" id="GO:0046656">
    <property type="term" value="P:folic acid biosynthetic process"/>
    <property type="evidence" value="ECO:0007669"/>
    <property type="project" value="UniProtKB-KW"/>
</dbReference>
<dbReference type="InterPro" id="IPR011005">
    <property type="entry name" value="Dihydropteroate_synth-like_sf"/>
</dbReference>
<accession>A0A848B8F5</accession>
<keyword evidence="9 12" id="KW-0460">Magnesium</keyword>
<evidence type="ECO:0000256" key="12">
    <source>
        <dbReference type="RuleBase" id="RU361205"/>
    </source>
</evidence>
<dbReference type="GO" id="GO:0046654">
    <property type="term" value="P:tetrahydrofolate biosynthetic process"/>
    <property type="evidence" value="ECO:0007669"/>
    <property type="project" value="UniProtKB-UniPathway"/>
</dbReference>
<proteinExistence type="inferred from homology"/>
<keyword evidence="7 12" id="KW-0808">Transferase</keyword>
<dbReference type="PANTHER" id="PTHR20941:SF1">
    <property type="entry name" value="FOLIC ACID SYNTHESIS PROTEIN FOL1"/>
    <property type="match status" value="1"/>
</dbReference>
<evidence type="ECO:0000256" key="10">
    <source>
        <dbReference type="ARBA" id="ARBA00022909"/>
    </source>
</evidence>
<gene>
    <name evidence="14" type="primary">folP</name>
    <name evidence="14" type="ORF">HF878_08635</name>
</gene>
<evidence type="ECO:0000256" key="11">
    <source>
        <dbReference type="ARBA" id="ARBA00030193"/>
    </source>
</evidence>
<dbReference type="RefSeq" id="WP_170077831.1">
    <property type="nucleotide sequence ID" value="NZ_JABAFA010000035.1"/>
</dbReference>
<dbReference type="InterPro" id="IPR006390">
    <property type="entry name" value="DHP_synth_dom"/>
</dbReference>
<evidence type="ECO:0000313" key="14">
    <source>
        <dbReference type="EMBL" id="NMD99528.1"/>
    </source>
</evidence>
<evidence type="ECO:0000256" key="9">
    <source>
        <dbReference type="ARBA" id="ARBA00022842"/>
    </source>
</evidence>
<dbReference type="GO" id="GO:0004156">
    <property type="term" value="F:dihydropteroate synthase activity"/>
    <property type="evidence" value="ECO:0007669"/>
    <property type="project" value="UniProtKB-EC"/>
</dbReference>
<dbReference type="PROSITE" id="PS50972">
    <property type="entry name" value="PTERIN_BINDING"/>
    <property type="match status" value="1"/>
</dbReference>
<comment type="function">
    <text evidence="12">Catalyzes the condensation of para-aminobenzoate (pABA) with 6-hydroxymethyl-7,8-dihydropterin diphosphate (DHPt-PP) to form 7,8-dihydropteroate (H2Pte), the immediate precursor of folate derivatives.</text>
</comment>
<sequence>MNDRPIYTYHFADGKELTVGGRTLVMGILNVTPDSFSDGGRFDTVEKARAHMREMVADGADLIDIGAESTRPGSAALTPEEEQARLLPFLEAIVPECPVPISVDTYHAATARAAASAGVHILNDIWGLQYEEEPGEMARVAAETGLPVIVMHNQHGKSYAGDVIETMQGFFRRSLAIAREAGVKREQVIFDPGIGFGKDTAANLLVQRRLAELLAVDGVRYPMLFASSRKRFIADTLGLPVDERMEATGASCVLALAAGADMVRVHDVKPIARMCRMADFILGREAYHAQ</sequence>
<dbReference type="AlphaFoldDB" id="A0A848B8F5"/>
<dbReference type="SUPFAM" id="SSF51717">
    <property type="entry name" value="Dihydropteroate synthetase-like"/>
    <property type="match status" value="1"/>
</dbReference>
<dbReference type="InterPro" id="IPR000489">
    <property type="entry name" value="Pterin-binding_dom"/>
</dbReference>
<dbReference type="PROSITE" id="PS00792">
    <property type="entry name" value="DHPS_1"/>
    <property type="match status" value="1"/>
</dbReference>
<organism evidence="14 15">
    <name type="scientific">Selenomonas bovis</name>
    <dbReference type="NCBI Taxonomy" id="416586"/>
    <lineage>
        <taxon>Bacteria</taxon>
        <taxon>Bacillati</taxon>
        <taxon>Bacillota</taxon>
        <taxon>Negativicutes</taxon>
        <taxon>Selenomonadales</taxon>
        <taxon>Selenomonadaceae</taxon>
        <taxon>Selenomonas</taxon>
    </lineage>
</organism>
<dbReference type="Proteomes" id="UP000543804">
    <property type="component" value="Unassembled WGS sequence"/>
</dbReference>
<dbReference type="Pfam" id="PF00809">
    <property type="entry name" value="Pterin_bind"/>
    <property type="match status" value="1"/>
</dbReference>
<keyword evidence="15" id="KW-1185">Reference proteome</keyword>
<dbReference type="EMBL" id="JABAFA010000035">
    <property type="protein sequence ID" value="NMD99528.1"/>
    <property type="molecule type" value="Genomic_DNA"/>
</dbReference>
<dbReference type="GO" id="GO:0046872">
    <property type="term" value="F:metal ion binding"/>
    <property type="evidence" value="ECO:0007669"/>
    <property type="project" value="UniProtKB-KW"/>
</dbReference>
<evidence type="ECO:0000256" key="8">
    <source>
        <dbReference type="ARBA" id="ARBA00022723"/>
    </source>
</evidence>
<evidence type="ECO:0000256" key="5">
    <source>
        <dbReference type="ARBA" id="ARBA00012458"/>
    </source>
</evidence>
<keyword evidence="8 12" id="KW-0479">Metal-binding</keyword>
<evidence type="ECO:0000256" key="7">
    <source>
        <dbReference type="ARBA" id="ARBA00022679"/>
    </source>
</evidence>
<comment type="pathway">
    <text evidence="3 12">Cofactor biosynthesis; tetrahydrofolate biosynthesis; 7,8-dihydrofolate from 2-amino-4-hydroxy-6-hydroxymethyl-7,8-dihydropteridine diphosphate and 4-aminobenzoate: step 1/2.</text>
</comment>
<reference evidence="14 15" key="1">
    <citation type="submission" date="2020-04" db="EMBL/GenBank/DDBJ databases">
        <authorList>
            <person name="Hitch T.C.A."/>
            <person name="Wylensek D."/>
            <person name="Clavel T."/>
        </authorList>
    </citation>
    <scope>NUCLEOTIDE SEQUENCE [LARGE SCALE GENOMIC DNA]</scope>
    <source>
        <strain evidence="14 15">PG-130-P53-12</strain>
    </source>
</reference>
<comment type="similarity">
    <text evidence="4 12">Belongs to the DHPS family.</text>
</comment>
<keyword evidence="10 12" id="KW-0289">Folate biosynthesis</keyword>
<dbReference type="EC" id="2.5.1.15" evidence="5 12"/>
<evidence type="ECO:0000256" key="3">
    <source>
        <dbReference type="ARBA" id="ARBA00004763"/>
    </source>
</evidence>
<dbReference type="GO" id="GO:0005829">
    <property type="term" value="C:cytosol"/>
    <property type="evidence" value="ECO:0007669"/>
    <property type="project" value="TreeGrafter"/>
</dbReference>
<dbReference type="UniPathway" id="UPA00077">
    <property type="reaction ID" value="UER00156"/>
</dbReference>
<evidence type="ECO:0000313" key="15">
    <source>
        <dbReference type="Proteomes" id="UP000543804"/>
    </source>
</evidence>
<comment type="cofactor">
    <cofactor evidence="2 12">
        <name>Mg(2+)</name>
        <dbReference type="ChEBI" id="CHEBI:18420"/>
    </cofactor>
</comment>
<evidence type="ECO:0000256" key="4">
    <source>
        <dbReference type="ARBA" id="ARBA00009503"/>
    </source>
</evidence>
<dbReference type="PROSITE" id="PS00793">
    <property type="entry name" value="DHPS_2"/>
    <property type="match status" value="1"/>
</dbReference>
<evidence type="ECO:0000256" key="6">
    <source>
        <dbReference type="ARBA" id="ARBA00016919"/>
    </source>
</evidence>
<comment type="catalytic activity">
    <reaction evidence="1">
        <text>(7,8-dihydropterin-6-yl)methyl diphosphate + 4-aminobenzoate = 7,8-dihydropteroate + diphosphate</text>
        <dbReference type="Rhea" id="RHEA:19949"/>
        <dbReference type="ChEBI" id="CHEBI:17836"/>
        <dbReference type="ChEBI" id="CHEBI:17839"/>
        <dbReference type="ChEBI" id="CHEBI:33019"/>
        <dbReference type="ChEBI" id="CHEBI:72950"/>
        <dbReference type="EC" id="2.5.1.15"/>
    </reaction>
</comment>
<dbReference type="PANTHER" id="PTHR20941">
    <property type="entry name" value="FOLATE SYNTHESIS PROTEINS"/>
    <property type="match status" value="1"/>
</dbReference>
<evidence type="ECO:0000256" key="1">
    <source>
        <dbReference type="ARBA" id="ARBA00000012"/>
    </source>
</evidence>
<dbReference type="NCBIfam" id="TIGR01496">
    <property type="entry name" value="DHPS"/>
    <property type="match status" value="1"/>
</dbReference>